<feature type="compositionally biased region" description="Basic and acidic residues" evidence="1">
    <location>
        <begin position="106"/>
        <end position="115"/>
    </location>
</feature>
<keyword evidence="3" id="KW-1185">Reference proteome</keyword>
<proteinExistence type="predicted"/>
<feature type="compositionally biased region" description="Basic residues" evidence="1">
    <location>
        <begin position="69"/>
        <end position="78"/>
    </location>
</feature>
<evidence type="ECO:0000313" key="3">
    <source>
        <dbReference type="Proteomes" id="UP000824120"/>
    </source>
</evidence>
<evidence type="ECO:0000256" key="1">
    <source>
        <dbReference type="SAM" id="MobiDB-lite"/>
    </source>
</evidence>
<dbReference type="OrthoDB" id="10517773at2759"/>
<organism evidence="2 3">
    <name type="scientific">Solanum commersonii</name>
    <name type="common">Commerson's wild potato</name>
    <name type="synonym">Commerson's nightshade</name>
    <dbReference type="NCBI Taxonomy" id="4109"/>
    <lineage>
        <taxon>Eukaryota</taxon>
        <taxon>Viridiplantae</taxon>
        <taxon>Streptophyta</taxon>
        <taxon>Embryophyta</taxon>
        <taxon>Tracheophyta</taxon>
        <taxon>Spermatophyta</taxon>
        <taxon>Magnoliopsida</taxon>
        <taxon>eudicotyledons</taxon>
        <taxon>Gunneridae</taxon>
        <taxon>Pentapetalae</taxon>
        <taxon>asterids</taxon>
        <taxon>lamiids</taxon>
        <taxon>Solanales</taxon>
        <taxon>Solanaceae</taxon>
        <taxon>Solanoideae</taxon>
        <taxon>Solaneae</taxon>
        <taxon>Solanum</taxon>
    </lineage>
</organism>
<accession>A0A9J5X9L9</accession>
<dbReference type="AlphaFoldDB" id="A0A9J5X9L9"/>
<dbReference type="EMBL" id="JACXVP010000009">
    <property type="protein sequence ID" value="KAG5585033.1"/>
    <property type="molecule type" value="Genomic_DNA"/>
</dbReference>
<comment type="caution">
    <text evidence="2">The sequence shown here is derived from an EMBL/GenBank/DDBJ whole genome shotgun (WGS) entry which is preliminary data.</text>
</comment>
<name>A0A9J5X9L9_SOLCO</name>
<dbReference type="Proteomes" id="UP000824120">
    <property type="component" value="Chromosome 9"/>
</dbReference>
<protein>
    <submittedName>
        <fullName evidence="2">Uncharacterized protein</fullName>
    </submittedName>
</protein>
<feature type="compositionally biased region" description="Basic and acidic residues" evidence="1">
    <location>
        <begin position="59"/>
        <end position="68"/>
    </location>
</feature>
<feature type="region of interest" description="Disordered" evidence="1">
    <location>
        <begin position="1"/>
        <end position="22"/>
    </location>
</feature>
<evidence type="ECO:0000313" key="2">
    <source>
        <dbReference type="EMBL" id="KAG5585033.1"/>
    </source>
</evidence>
<sequence>MGDAMEANKSQTLRNRRKMKTTISKDVQIVDHIDISKEGMVVGSNEIESKDIIRVVAKRPRETEEKKNKVSKINKTSKRKEANEDPVEQKTASKSKSTKGPGLSVKKGEGDTVLTREERIEAFKTQNMLNERVFLS</sequence>
<reference evidence="2 3" key="1">
    <citation type="submission" date="2020-09" db="EMBL/GenBank/DDBJ databases">
        <title>De no assembly of potato wild relative species, Solanum commersonii.</title>
        <authorList>
            <person name="Cho K."/>
        </authorList>
    </citation>
    <scope>NUCLEOTIDE SEQUENCE [LARGE SCALE GENOMIC DNA]</scope>
    <source>
        <strain evidence="2">LZ3.2</strain>
        <tissue evidence="2">Leaf</tissue>
    </source>
</reference>
<gene>
    <name evidence="2" type="ORF">H5410_045467</name>
</gene>
<feature type="region of interest" description="Disordered" evidence="1">
    <location>
        <begin position="59"/>
        <end position="115"/>
    </location>
</feature>